<name>A0A0G1GPC4_9BACT</name>
<organism evidence="2 3">
    <name type="scientific">Candidatus Collierbacteria bacterium GW2011_GWA1_44_12</name>
    <dbReference type="NCBI Taxonomy" id="1618376"/>
    <lineage>
        <taxon>Bacteria</taxon>
        <taxon>Candidatus Collieribacteriota</taxon>
    </lineage>
</organism>
<protein>
    <recommendedName>
        <fullName evidence="4">Polymerase nucleotidyl transferase domain-containing protein</fullName>
    </recommendedName>
</protein>
<keyword evidence="1" id="KW-1133">Transmembrane helix</keyword>
<dbReference type="AlphaFoldDB" id="A0A0G1GPC4"/>
<dbReference type="Proteomes" id="UP000034069">
    <property type="component" value="Unassembled WGS sequence"/>
</dbReference>
<comment type="caution">
    <text evidence="2">The sequence shown here is derived from an EMBL/GenBank/DDBJ whole genome shotgun (WGS) entry which is preliminary data.</text>
</comment>
<evidence type="ECO:0000256" key="1">
    <source>
        <dbReference type="SAM" id="Phobius"/>
    </source>
</evidence>
<evidence type="ECO:0000313" key="2">
    <source>
        <dbReference type="EMBL" id="KKT36173.1"/>
    </source>
</evidence>
<keyword evidence="1" id="KW-0472">Membrane</keyword>
<keyword evidence="1" id="KW-0812">Transmembrane</keyword>
<proteinExistence type="predicted"/>
<gene>
    <name evidence="2" type="ORF">UW23_C0005G0005</name>
</gene>
<feature type="transmembrane region" description="Helical" evidence="1">
    <location>
        <begin position="219"/>
        <end position="239"/>
    </location>
</feature>
<reference evidence="2 3" key="1">
    <citation type="journal article" date="2015" name="Nature">
        <title>rRNA introns, odd ribosomes, and small enigmatic genomes across a large radiation of phyla.</title>
        <authorList>
            <person name="Brown C.T."/>
            <person name="Hug L.A."/>
            <person name="Thomas B.C."/>
            <person name="Sharon I."/>
            <person name="Castelle C.J."/>
            <person name="Singh A."/>
            <person name="Wilkins M.J."/>
            <person name="Williams K.H."/>
            <person name="Banfield J.F."/>
        </authorList>
    </citation>
    <scope>NUCLEOTIDE SEQUENCE [LARGE SCALE GENOMIC DNA]</scope>
</reference>
<accession>A0A0G1GPC4</accession>
<sequence>MISLDRAIKKTLAYSDFFDHPLSSEEIHFWLIFPDTVSLKRLSKNLDSIPASAASLEKKRQYLEFSKQKMSRAQKIATILSVIPTIHLVAVTGSVAVGSAAERDDIDLLIVTANHSLWLTRPFVLLTLSLFSTRRLPGQSYDSAAHTFCPNLWLEHRSLTVPKHKHNLYTAHEVLFVSPVFDRSHTHQHFLAQNSWVRKHLANAYSLSRKKGVDSPPTSPFTLLLIPFNTLFFIFQYLYMKPKITTEDVALDSAYFHTQNFDKKIKKHLDRVLG</sequence>
<dbReference type="InterPro" id="IPR043519">
    <property type="entry name" value="NT_sf"/>
</dbReference>
<evidence type="ECO:0008006" key="4">
    <source>
        <dbReference type="Google" id="ProtNLM"/>
    </source>
</evidence>
<evidence type="ECO:0000313" key="3">
    <source>
        <dbReference type="Proteomes" id="UP000034069"/>
    </source>
</evidence>
<dbReference type="SUPFAM" id="SSF81301">
    <property type="entry name" value="Nucleotidyltransferase"/>
    <property type="match status" value="1"/>
</dbReference>
<dbReference type="EMBL" id="LCHN01000005">
    <property type="protein sequence ID" value="KKT36173.1"/>
    <property type="molecule type" value="Genomic_DNA"/>
</dbReference>
<feature type="transmembrane region" description="Helical" evidence="1">
    <location>
        <begin position="76"/>
        <end position="96"/>
    </location>
</feature>